<comment type="subcellular location">
    <subcellularLocation>
        <location evidence="1">Nucleus</location>
    </subcellularLocation>
</comment>
<evidence type="ECO:0000313" key="3">
    <source>
        <dbReference type="EMBL" id="CAE0154289.1"/>
    </source>
</evidence>
<dbReference type="GO" id="GO:0034472">
    <property type="term" value="P:snRNA 3'-end processing"/>
    <property type="evidence" value="ECO:0007669"/>
    <property type="project" value="TreeGrafter"/>
</dbReference>
<accession>A0A7S3FNR6</accession>
<keyword evidence="2" id="KW-0539">Nucleus</keyword>
<sequence>MSVTAHARRCFELKTESSRVLLDYDAGNESLLRHAPMRNQHNTTPSSAPKFVQLGGEWLNVKPPQLEVPPLGSAELAGVSSVLVSSAEATLALPFLTEYNPFSGGIYGTVAALQLGRQLMLEIVALHRTAREYPSNGIGAALGSRDPVHVLEHPSPGAGGLTPALTGDGAPPADVVDDLQQLGEHFRLPYTEQDVNACLMRMTPVNYGELISLAGGLTAVALPSGASIGGCIWQPPPLPTSYGNPCDVWHSCT</sequence>
<dbReference type="AlphaFoldDB" id="A0A7S3FNR6"/>
<reference evidence="3" key="1">
    <citation type="submission" date="2021-01" db="EMBL/GenBank/DDBJ databases">
        <authorList>
            <person name="Corre E."/>
            <person name="Pelletier E."/>
            <person name="Niang G."/>
            <person name="Scheremetjew M."/>
            <person name="Finn R."/>
            <person name="Kale V."/>
            <person name="Holt S."/>
            <person name="Cochrane G."/>
            <person name="Meng A."/>
            <person name="Brown T."/>
            <person name="Cohen L."/>
        </authorList>
    </citation>
    <scope>NUCLEOTIDE SEQUENCE</scope>
    <source>
        <strain evidence="3">CCMP281</strain>
    </source>
</reference>
<dbReference type="PANTHER" id="PTHR46094">
    <property type="entry name" value="INTEGRATOR COMPLEX SUBUNIT 9"/>
    <property type="match status" value="1"/>
</dbReference>
<dbReference type="Gene3D" id="3.60.15.10">
    <property type="entry name" value="Ribonuclease Z/Hydroxyacylglutathione hydrolase-like"/>
    <property type="match status" value="1"/>
</dbReference>
<organism evidence="3">
    <name type="scientific">Haptolina ericina</name>
    <dbReference type="NCBI Taxonomy" id="156174"/>
    <lineage>
        <taxon>Eukaryota</taxon>
        <taxon>Haptista</taxon>
        <taxon>Haptophyta</taxon>
        <taxon>Prymnesiophyceae</taxon>
        <taxon>Prymnesiales</taxon>
        <taxon>Prymnesiaceae</taxon>
        <taxon>Haptolina</taxon>
    </lineage>
</organism>
<name>A0A7S3FNR6_9EUKA</name>
<dbReference type="GO" id="GO:0032039">
    <property type="term" value="C:integrator complex"/>
    <property type="evidence" value="ECO:0007669"/>
    <property type="project" value="InterPro"/>
</dbReference>
<dbReference type="InterPro" id="IPR027074">
    <property type="entry name" value="Integrator_9su"/>
</dbReference>
<protein>
    <submittedName>
        <fullName evidence="3">Uncharacterized protein</fullName>
    </submittedName>
</protein>
<dbReference type="SUPFAM" id="SSF56281">
    <property type="entry name" value="Metallo-hydrolase/oxidoreductase"/>
    <property type="match status" value="1"/>
</dbReference>
<evidence type="ECO:0000256" key="1">
    <source>
        <dbReference type="ARBA" id="ARBA00004123"/>
    </source>
</evidence>
<gene>
    <name evidence="3" type="ORF">HERI1096_LOCUS40459</name>
</gene>
<dbReference type="InterPro" id="IPR036866">
    <property type="entry name" value="RibonucZ/Hydroxyglut_hydro"/>
</dbReference>
<dbReference type="EMBL" id="HBHX01073084">
    <property type="protein sequence ID" value="CAE0154289.1"/>
    <property type="molecule type" value="Transcribed_RNA"/>
</dbReference>
<dbReference type="PANTHER" id="PTHR46094:SF1">
    <property type="entry name" value="INTEGRATOR COMPLEX SUBUNIT 9"/>
    <property type="match status" value="1"/>
</dbReference>
<proteinExistence type="predicted"/>
<evidence type="ECO:0000256" key="2">
    <source>
        <dbReference type="ARBA" id="ARBA00023242"/>
    </source>
</evidence>